<evidence type="ECO:0000256" key="3">
    <source>
        <dbReference type="ARBA" id="ARBA00022723"/>
    </source>
</evidence>
<dbReference type="InterPro" id="IPR001128">
    <property type="entry name" value="Cyt_P450"/>
</dbReference>
<dbReference type="Pfam" id="PF00067">
    <property type="entry name" value="p450"/>
    <property type="match status" value="1"/>
</dbReference>
<dbReference type="GO" id="GO:0020037">
    <property type="term" value="F:heme binding"/>
    <property type="evidence" value="ECO:0007669"/>
    <property type="project" value="InterPro"/>
</dbReference>
<dbReference type="GO" id="GO:0016705">
    <property type="term" value="F:oxidoreductase activity, acting on paired donors, with incorporation or reduction of molecular oxygen"/>
    <property type="evidence" value="ECO:0007669"/>
    <property type="project" value="InterPro"/>
</dbReference>
<evidence type="ECO:0000313" key="9">
    <source>
        <dbReference type="Proteomes" id="UP000028091"/>
    </source>
</evidence>
<dbReference type="Proteomes" id="UP000028091">
    <property type="component" value="Unassembled WGS sequence"/>
</dbReference>
<comment type="caution">
    <text evidence="8">The sequence shown here is derived from an EMBL/GenBank/DDBJ whole genome shotgun (WGS) entry which is preliminary data.</text>
</comment>
<dbReference type="EMBL" id="JOTP01000004">
    <property type="protein sequence ID" value="KEP27496.1"/>
    <property type="molecule type" value="Genomic_DNA"/>
</dbReference>
<dbReference type="CDD" id="cd11032">
    <property type="entry name" value="P450_EryK-like"/>
    <property type="match status" value="1"/>
</dbReference>
<dbReference type="FunFam" id="1.10.630.10:FF:000018">
    <property type="entry name" value="Cytochrome P450 monooxygenase"/>
    <property type="match status" value="1"/>
</dbReference>
<dbReference type="PANTHER" id="PTHR46696">
    <property type="entry name" value="P450, PUTATIVE (EUROFUNG)-RELATED"/>
    <property type="match status" value="1"/>
</dbReference>
<keyword evidence="4 7" id="KW-0560">Oxidoreductase</keyword>
<evidence type="ECO:0000256" key="5">
    <source>
        <dbReference type="ARBA" id="ARBA00023004"/>
    </source>
</evidence>
<dbReference type="InterPro" id="IPR036396">
    <property type="entry name" value="Cyt_P450_sf"/>
</dbReference>
<dbReference type="GO" id="GO:0005506">
    <property type="term" value="F:iron ion binding"/>
    <property type="evidence" value="ECO:0007669"/>
    <property type="project" value="InterPro"/>
</dbReference>
<evidence type="ECO:0000256" key="1">
    <source>
        <dbReference type="ARBA" id="ARBA00010617"/>
    </source>
</evidence>
<keyword evidence="5 7" id="KW-0408">Iron</keyword>
<dbReference type="eggNOG" id="COG2124">
    <property type="taxonomic scope" value="Bacteria"/>
</dbReference>
<protein>
    <submittedName>
        <fullName evidence="8">Cytochrome P450</fullName>
    </submittedName>
</protein>
<evidence type="ECO:0000256" key="2">
    <source>
        <dbReference type="ARBA" id="ARBA00022617"/>
    </source>
</evidence>
<sequence>MKVKENYVNVIPMKEIRSTDDLLFPFPIYNDLRAHGDIRYDETRKCWDLFRYADIQSVLRQPKVFSSQRGRSTSKTSILTMDPPKHTKMRALVNKAFTPKAIKQLEDKIKDLTHDLLKQVKDQRTFDMVQDLAAPLPVMIIAELLGAEVKDRELIKKHSDALVAGAKDDSEEAIQTVVEMQKRAEEELSVYFAHLIQKRKETPADDLISLLIQAEIDGERLTENELLGFCILLLVAGNETTTNLITNAVRLLTEQPHIAESVRQDPSLIPQLTEETLRYYPPVQAIGRIAAEDVEIAGSRIEKGDYLITWVASANRDERKFEDPDTFRLDRKSNPHMSFGFGIHFCLGAPLARLESNIALDILLNTFQEITCAADKLKPIQSTFVFGVKEFPVQVTRF</sequence>
<dbReference type="OrthoDB" id="9801155at2"/>
<keyword evidence="2 7" id="KW-0349">Heme</keyword>
<evidence type="ECO:0000256" key="6">
    <source>
        <dbReference type="ARBA" id="ARBA00023033"/>
    </source>
</evidence>
<evidence type="ECO:0000256" key="4">
    <source>
        <dbReference type="ARBA" id="ARBA00023002"/>
    </source>
</evidence>
<gene>
    <name evidence="8" type="ORF">BA70_14320</name>
</gene>
<evidence type="ECO:0000256" key="7">
    <source>
        <dbReference type="RuleBase" id="RU000461"/>
    </source>
</evidence>
<dbReference type="PRINTS" id="PR00385">
    <property type="entry name" value="P450"/>
</dbReference>
<dbReference type="PROSITE" id="PS00086">
    <property type="entry name" value="CYTOCHROME_P450"/>
    <property type="match status" value="1"/>
</dbReference>
<dbReference type="Gene3D" id="1.10.630.10">
    <property type="entry name" value="Cytochrome P450"/>
    <property type="match status" value="1"/>
</dbReference>
<dbReference type="AlphaFoldDB" id="A0A081LE20"/>
<keyword evidence="6 7" id="KW-0503">Monooxygenase</keyword>
<dbReference type="InterPro" id="IPR002397">
    <property type="entry name" value="Cyt_P450_B"/>
</dbReference>
<dbReference type="PANTHER" id="PTHR46696:SF1">
    <property type="entry name" value="CYTOCHROME P450 YJIB-RELATED"/>
    <property type="match status" value="1"/>
</dbReference>
<organism evidence="8 9">
    <name type="scientific">Bacillus zhangzhouensis</name>
    <dbReference type="NCBI Taxonomy" id="1178540"/>
    <lineage>
        <taxon>Bacteria</taxon>
        <taxon>Bacillati</taxon>
        <taxon>Bacillota</taxon>
        <taxon>Bacilli</taxon>
        <taxon>Bacillales</taxon>
        <taxon>Bacillaceae</taxon>
        <taxon>Bacillus</taxon>
    </lineage>
</organism>
<reference evidence="8 9" key="1">
    <citation type="submission" date="2012-09" db="EMBL/GenBank/DDBJ databases">
        <title>Genome Sequence of Bacillus sp. DW5-4.</title>
        <authorList>
            <person name="Lai Q."/>
            <person name="Liu Y."/>
            <person name="Shao Z."/>
        </authorList>
    </citation>
    <scope>NUCLEOTIDE SEQUENCE [LARGE SCALE GENOMIC DNA]</scope>
    <source>
        <strain evidence="8 9">DW5-4</strain>
    </source>
</reference>
<dbReference type="GO" id="GO:0004497">
    <property type="term" value="F:monooxygenase activity"/>
    <property type="evidence" value="ECO:0007669"/>
    <property type="project" value="UniProtKB-KW"/>
</dbReference>
<dbReference type="InterPro" id="IPR017972">
    <property type="entry name" value="Cyt_P450_CS"/>
</dbReference>
<dbReference type="PRINTS" id="PR00359">
    <property type="entry name" value="BP450"/>
</dbReference>
<evidence type="ECO:0000313" key="8">
    <source>
        <dbReference type="EMBL" id="KEP27496.1"/>
    </source>
</evidence>
<keyword evidence="3 7" id="KW-0479">Metal-binding</keyword>
<name>A0A081LE20_9BACI</name>
<accession>A0A081LE20</accession>
<keyword evidence="9" id="KW-1185">Reference proteome</keyword>
<dbReference type="SUPFAM" id="SSF48264">
    <property type="entry name" value="Cytochrome P450"/>
    <property type="match status" value="1"/>
</dbReference>
<dbReference type="RefSeq" id="WP_034319327.1">
    <property type="nucleotide sequence ID" value="NZ_JOTP01000004.1"/>
</dbReference>
<comment type="similarity">
    <text evidence="1 7">Belongs to the cytochrome P450 family.</text>
</comment>
<proteinExistence type="inferred from homology"/>